<comment type="caution">
    <text evidence="2">The sequence shown here is derived from an EMBL/GenBank/DDBJ whole genome shotgun (WGS) entry which is preliminary data.</text>
</comment>
<dbReference type="Pfam" id="PF13676">
    <property type="entry name" value="TIR_2"/>
    <property type="match status" value="1"/>
</dbReference>
<dbReference type="PROSITE" id="PS50104">
    <property type="entry name" value="TIR"/>
    <property type="match status" value="1"/>
</dbReference>
<name>A0A2W4QQQ2_9GAMM</name>
<dbReference type="AlphaFoldDB" id="A0A2W4QQQ2"/>
<protein>
    <recommendedName>
        <fullName evidence="1">TIR domain-containing protein</fullName>
    </recommendedName>
</protein>
<dbReference type="EMBL" id="QJPH01000559">
    <property type="protein sequence ID" value="PZN70258.1"/>
    <property type="molecule type" value="Genomic_DNA"/>
</dbReference>
<evidence type="ECO:0000259" key="1">
    <source>
        <dbReference type="PROSITE" id="PS50104"/>
    </source>
</evidence>
<dbReference type="InterPro" id="IPR035897">
    <property type="entry name" value="Toll_tir_struct_dom_sf"/>
</dbReference>
<dbReference type="InterPro" id="IPR000157">
    <property type="entry name" value="TIR_dom"/>
</dbReference>
<evidence type="ECO:0000313" key="2">
    <source>
        <dbReference type="EMBL" id="PZN70258.1"/>
    </source>
</evidence>
<feature type="domain" description="TIR" evidence="1">
    <location>
        <begin position="1"/>
        <end position="130"/>
    </location>
</feature>
<organism evidence="2 3">
    <name type="scientific">Candidatus Methylumidiphilus alinenensis</name>
    <dbReference type="NCBI Taxonomy" id="2202197"/>
    <lineage>
        <taxon>Bacteria</taxon>
        <taxon>Pseudomonadati</taxon>
        <taxon>Pseudomonadota</taxon>
        <taxon>Gammaproteobacteria</taxon>
        <taxon>Methylococcales</taxon>
        <taxon>Candidatus Methylumidiphilus</taxon>
    </lineage>
</organism>
<gene>
    <name evidence="2" type="ORF">DM484_28630</name>
</gene>
<dbReference type="GO" id="GO:0007165">
    <property type="term" value="P:signal transduction"/>
    <property type="evidence" value="ECO:0007669"/>
    <property type="project" value="InterPro"/>
</dbReference>
<proteinExistence type="predicted"/>
<dbReference type="Proteomes" id="UP000249396">
    <property type="component" value="Unassembled WGS sequence"/>
</dbReference>
<evidence type="ECO:0000313" key="3">
    <source>
        <dbReference type="Proteomes" id="UP000249396"/>
    </source>
</evidence>
<accession>A0A2W4QQQ2</accession>
<reference evidence="2 3" key="1">
    <citation type="journal article" date="2018" name="Aquat. Microb. Ecol.">
        <title>Gammaproteobacterial methanotrophs dominate.</title>
        <authorList>
            <person name="Rissanen A.J."/>
            <person name="Saarenheimo J."/>
            <person name="Tiirola M."/>
            <person name="Peura S."/>
            <person name="Aalto S.L."/>
            <person name="Karvinen A."/>
            <person name="Nykanen H."/>
        </authorList>
    </citation>
    <scope>NUCLEOTIDE SEQUENCE [LARGE SCALE GENOMIC DNA]</scope>
    <source>
        <strain evidence="2">AMbin10</strain>
    </source>
</reference>
<dbReference type="SUPFAM" id="SSF52200">
    <property type="entry name" value="Toll/Interleukin receptor TIR domain"/>
    <property type="match status" value="1"/>
</dbReference>
<dbReference type="Gene3D" id="3.40.50.10140">
    <property type="entry name" value="Toll/interleukin-1 receptor homology (TIR) domain"/>
    <property type="match status" value="1"/>
</dbReference>
<sequence length="137" mass="15578">MNYMTFISHSSEDTWIAKKLSFDFRNAGADTFLDEEQIAVGANFESDILSALRKANELVVLITPWALSRPYVWLEIGAAWYKGIPIIVLLLGMTASEFQEKANIPVELKKRNLIKLNDVDRYVVELTERVNRNNGSV</sequence>